<keyword evidence="7" id="KW-1185">Reference proteome</keyword>
<gene>
    <name evidence="6" type="ORF">GCM10023225_22630</name>
</gene>
<keyword evidence="2 5" id="KW-0812">Transmembrane</keyword>
<feature type="transmembrane region" description="Helical" evidence="5">
    <location>
        <begin position="26"/>
        <end position="47"/>
    </location>
</feature>
<dbReference type="Proteomes" id="UP001501195">
    <property type="component" value="Unassembled WGS sequence"/>
</dbReference>
<organism evidence="6 7">
    <name type="scientific">Kineococcus glutinatus</name>
    <dbReference type="NCBI Taxonomy" id="1070872"/>
    <lineage>
        <taxon>Bacteria</taxon>
        <taxon>Bacillati</taxon>
        <taxon>Actinomycetota</taxon>
        <taxon>Actinomycetes</taxon>
        <taxon>Kineosporiales</taxon>
        <taxon>Kineosporiaceae</taxon>
        <taxon>Kineococcus</taxon>
    </lineage>
</organism>
<feature type="transmembrane region" description="Helical" evidence="5">
    <location>
        <begin position="86"/>
        <end position="105"/>
    </location>
</feature>
<dbReference type="EMBL" id="BAABIL010000334">
    <property type="protein sequence ID" value="GAA4982231.1"/>
    <property type="molecule type" value="Genomic_DNA"/>
</dbReference>
<keyword evidence="4 5" id="KW-0472">Membrane</keyword>
<evidence type="ECO:0000256" key="3">
    <source>
        <dbReference type="ARBA" id="ARBA00022989"/>
    </source>
</evidence>
<accession>A0ABP9HYQ3</accession>
<reference evidence="7" key="1">
    <citation type="journal article" date="2019" name="Int. J. Syst. Evol. Microbiol.">
        <title>The Global Catalogue of Microorganisms (GCM) 10K type strain sequencing project: providing services to taxonomists for standard genome sequencing and annotation.</title>
        <authorList>
            <consortium name="The Broad Institute Genomics Platform"/>
            <consortium name="The Broad Institute Genome Sequencing Center for Infectious Disease"/>
            <person name="Wu L."/>
            <person name="Ma J."/>
        </authorList>
    </citation>
    <scope>NUCLEOTIDE SEQUENCE [LARGE SCALE GENOMIC DNA]</scope>
    <source>
        <strain evidence="7">JCM 18126</strain>
    </source>
</reference>
<protein>
    <recommendedName>
        <fullName evidence="8">DoxX-like protein</fullName>
    </recommendedName>
</protein>
<feature type="transmembrane region" description="Helical" evidence="5">
    <location>
        <begin position="111"/>
        <end position="131"/>
    </location>
</feature>
<keyword evidence="3 5" id="KW-1133">Transmembrane helix</keyword>
<dbReference type="InterPro" id="IPR032808">
    <property type="entry name" value="DoxX"/>
</dbReference>
<comment type="subcellular location">
    <subcellularLocation>
        <location evidence="1">Membrane</location>
        <topology evidence="1">Multi-pass membrane protein</topology>
    </subcellularLocation>
</comment>
<evidence type="ECO:0000256" key="2">
    <source>
        <dbReference type="ARBA" id="ARBA00022692"/>
    </source>
</evidence>
<comment type="caution">
    <text evidence="6">The sequence shown here is derived from an EMBL/GenBank/DDBJ whole genome shotgun (WGS) entry which is preliminary data.</text>
</comment>
<sequence length="145" mass="15378">MSTTTRSATPRSTPATTAPHRARAAAGWLLTALFSAFMLFDGIMHVAVPEPVAEATERLGFAVGASVVMGVVQLACLALHLFRPTAVLGAVLLTGYLGGAVTAHLRVEDPLFSAVLFPVYVGTLMWAGLWLREPALRVVLPLRGR</sequence>
<evidence type="ECO:0000313" key="7">
    <source>
        <dbReference type="Proteomes" id="UP001501195"/>
    </source>
</evidence>
<name>A0ABP9HYQ3_9ACTN</name>
<evidence type="ECO:0000256" key="5">
    <source>
        <dbReference type="SAM" id="Phobius"/>
    </source>
</evidence>
<feature type="transmembrane region" description="Helical" evidence="5">
    <location>
        <begin position="59"/>
        <end position="79"/>
    </location>
</feature>
<evidence type="ECO:0008006" key="8">
    <source>
        <dbReference type="Google" id="ProtNLM"/>
    </source>
</evidence>
<dbReference type="RefSeq" id="WP_345712660.1">
    <property type="nucleotide sequence ID" value="NZ_BAABIL010000334.1"/>
</dbReference>
<dbReference type="Pfam" id="PF13564">
    <property type="entry name" value="DoxX_2"/>
    <property type="match status" value="1"/>
</dbReference>
<evidence type="ECO:0000256" key="1">
    <source>
        <dbReference type="ARBA" id="ARBA00004141"/>
    </source>
</evidence>
<evidence type="ECO:0000313" key="6">
    <source>
        <dbReference type="EMBL" id="GAA4982231.1"/>
    </source>
</evidence>
<evidence type="ECO:0000256" key="4">
    <source>
        <dbReference type="ARBA" id="ARBA00023136"/>
    </source>
</evidence>
<proteinExistence type="predicted"/>